<evidence type="ECO:0000313" key="9">
    <source>
        <dbReference type="EMBL" id="SDT99925.1"/>
    </source>
</evidence>
<organism evidence="9 10">
    <name type="scientific">Schaalia radingae</name>
    <dbReference type="NCBI Taxonomy" id="131110"/>
    <lineage>
        <taxon>Bacteria</taxon>
        <taxon>Bacillati</taxon>
        <taxon>Actinomycetota</taxon>
        <taxon>Actinomycetes</taxon>
        <taxon>Actinomycetales</taxon>
        <taxon>Actinomycetaceae</taxon>
        <taxon>Schaalia</taxon>
    </lineage>
</organism>
<evidence type="ECO:0000256" key="2">
    <source>
        <dbReference type="ARBA" id="ARBA00022722"/>
    </source>
</evidence>
<dbReference type="InterPro" id="IPR036397">
    <property type="entry name" value="RNaseH_sf"/>
</dbReference>
<keyword evidence="10" id="KW-1185">Reference proteome</keyword>
<dbReference type="SMART" id="SM00479">
    <property type="entry name" value="EXOIII"/>
    <property type="match status" value="1"/>
</dbReference>
<dbReference type="Gene3D" id="3.30.420.10">
    <property type="entry name" value="Ribonuclease H-like superfamily/Ribonuclease H"/>
    <property type="match status" value="1"/>
</dbReference>
<protein>
    <submittedName>
        <fullName evidence="9">DNA polymerase-3 subunit epsilon</fullName>
    </submittedName>
</protein>
<comment type="cofactor">
    <cofactor evidence="1">
        <name>Mg(2+)</name>
        <dbReference type="ChEBI" id="CHEBI:18420"/>
    </cofactor>
</comment>
<dbReference type="InterPro" id="IPR013520">
    <property type="entry name" value="Ribonucl_H"/>
</dbReference>
<dbReference type="Pfam" id="PF00929">
    <property type="entry name" value="RNase_T"/>
    <property type="match status" value="1"/>
</dbReference>
<evidence type="ECO:0000313" key="10">
    <source>
        <dbReference type="Proteomes" id="UP000198976"/>
    </source>
</evidence>
<evidence type="ECO:0000256" key="5">
    <source>
        <dbReference type="ARBA" id="ARBA00022839"/>
    </source>
</evidence>
<reference evidence="9 10" key="1">
    <citation type="submission" date="2016-10" db="EMBL/GenBank/DDBJ databases">
        <authorList>
            <person name="Varghese N."/>
            <person name="Submissions S."/>
        </authorList>
    </citation>
    <scope>NUCLEOTIDE SEQUENCE [LARGE SCALE GENOMIC DNA]</scope>
    <source>
        <strain evidence="9 10">DSM 9169</strain>
    </source>
</reference>
<dbReference type="PANTHER" id="PTHR13058:SF19">
    <property type="entry name" value="LD40940P"/>
    <property type="match status" value="1"/>
</dbReference>
<evidence type="ECO:0000256" key="6">
    <source>
        <dbReference type="ARBA" id="ARBA00022842"/>
    </source>
</evidence>
<sequence length="235" mass="26085">MTWTDEPWLGFDLETTGVNVDEDRLVTAALVRREHGVMDAGRDEVRTWLADPGIEIPARASEVHGISTAYAREHGRPIVEVLDEVASALVDHWSNGFPVVAFNGSYDVSLLDAELRRHGAGSLAERLGGEPAPLLDPLVLDRALNRYRRGKRTLAILAPAYGVPLDENAHTAEVDVAMTLDLLAAIARAYPQITTMSGAEVHAFEKRAHREWAIHFEEFLRSKGRVEHINTEWPL</sequence>
<gene>
    <name evidence="9" type="ORF">SAMN04489714_1525</name>
</gene>
<dbReference type="CDD" id="cd06127">
    <property type="entry name" value="DEDDh"/>
    <property type="match status" value="1"/>
</dbReference>
<keyword evidence="2" id="KW-0540">Nuclease</keyword>
<dbReference type="SUPFAM" id="SSF53098">
    <property type="entry name" value="Ribonuclease H-like"/>
    <property type="match status" value="1"/>
</dbReference>
<feature type="domain" description="Exonuclease" evidence="8">
    <location>
        <begin position="7"/>
        <end position="192"/>
    </location>
</feature>
<dbReference type="InterPro" id="IPR040393">
    <property type="entry name" value="TREX1/2"/>
</dbReference>
<dbReference type="PANTHER" id="PTHR13058">
    <property type="entry name" value="THREE PRIME REPAIR EXONUCLEASE 1, 2"/>
    <property type="match status" value="1"/>
</dbReference>
<dbReference type="RefSeq" id="WP_092648760.1">
    <property type="nucleotide sequence ID" value="NZ_LT629792.1"/>
</dbReference>
<evidence type="ECO:0000256" key="7">
    <source>
        <dbReference type="ARBA" id="ARBA00025769"/>
    </source>
</evidence>
<keyword evidence="5" id="KW-0269">Exonuclease</keyword>
<accession>A0ABY0V962</accession>
<dbReference type="InterPro" id="IPR012337">
    <property type="entry name" value="RNaseH-like_sf"/>
</dbReference>
<dbReference type="EMBL" id="LT629792">
    <property type="protein sequence ID" value="SDT99925.1"/>
    <property type="molecule type" value="Genomic_DNA"/>
</dbReference>
<dbReference type="Proteomes" id="UP000198976">
    <property type="component" value="Chromosome I"/>
</dbReference>
<name>A0ABY0V962_9ACTO</name>
<comment type="similarity">
    <text evidence="7">Belongs to the exonuclease superfamily. TREX family.</text>
</comment>
<keyword evidence="6" id="KW-0460">Magnesium</keyword>
<dbReference type="NCBIfam" id="NF005927">
    <property type="entry name" value="PRK07942.1"/>
    <property type="match status" value="1"/>
</dbReference>
<keyword evidence="3" id="KW-0479">Metal-binding</keyword>
<evidence type="ECO:0000256" key="3">
    <source>
        <dbReference type="ARBA" id="ARBA00022723"/>
    </source>
</evidence>
<proteinExistence type="inferred from homology"/>
<evidence type="ECO:0000256" key="4">
    <source>
        <dbReference type="ARBA" id="ARBA00022801"/>
    </source>
</evidence>
<evidence type="ECO:0000259" key="8">
    <source>
        <dbReference type="SMART" id="SM00479"/>
    </source>
</evidence>
<evidence type="ECO:0000256" key="1">
    <source>
        <dbReference type="ARBA" id="ARBA00001946"/>
    </source>
</evidence>
<keyword evidence="4" id="KW-0378">Hydrolase</keyword>